<dbReference type="Proteomes" id="UP000243739">
    <property type="component" value="Unassembled WGS sequence"/>
</dbReference>
<evidence type="ECO:0000313" key="1">
    <source>
        <dbReference type="EMBL" id="OEF98948.1"/>
    </source>
</evidence>
<reference evidence="1 2" key="1">
    <citation type="submission" date="2016-09" db="EMBL/GenBank/DDBJ databases">
        <title>Draft genome sequence for the type strain of Vulcanibacillus modesticaldus BR, a strictly anaerobic, moderately thermophilic, and nitrate-reducing bacterium from deep sea-hydrothermal vents of the Mid-Atlantic Ridge.</title>
        <authorList>
            <person name="Abin C.A."/>
            <person name="Hollibaugh J.T."/>
        </authorList>
    </citation>
    <scope>NUCLEOTIDE SEQUENCE [LARGE SCALE GENOMIC DNA]</scope>
    <source>
        <strain evidence="1 2">BR</strain>
    </source>
</reference>
<dbReference type="EMBL" id="MIJF01000044">
    <property type="protein sequence ID" value="OEF98948.1"/>
    <property type="molecule type" value="Genomic_DNA"/>
</dbReference>
<dbReference type="AlphaFoldDB" id="A0A1D2YTD0"/>
<organism evidence="1 2">
    <name type="scientific">Vulcanibacillus modesticaldus</name>
    <dbReference type="NCBI Taxonomy" id="337097"/>
    <lineage>
        <taxon>Bacteria</taxon>
        <taxon>Bacillati</taxon>
        <taxon>Bacillota</taxon>
        <taxon>Bacilli</taxon>
        <taxon>Bacillales</taxon>
        <taxon>Bacillaceae</taxon>
        <taxon>Vulcanibacillus</taxon>
    </lineage>
</organism>
<proteinExistence type="predicted"/>
<dbReference type="RefSeq" id="WP_069657182.1">
    <property type="nucleotide sequence ID" value="NZ_MIJF01000044.1"/>
</dbReference>
<protein>
    <submittedName>
        <fullName evidence="1">Uncharacterized protein</fullName>
    </submittedName>
</protein>
<accession>A0A1D2YTD0</accession>
<comment type="caution">
    <text evidence="1">The sequence shown here is derived from an EMBL/GenBank/DDBJ whole genome shotgun (WGS) entry which is preliminary data.</text>
</comment>
<name>A0A1D2YTD0_9BACI</name>
<evidence type="ECO:0000313" key="2">
    <source>
        <dbReference type="Proteomes" id="UP000243739"/>
    </source>
</evidence>
<gene>
    <name evidence="1" type="ORF">BHF71_10580</name>
</gene>
<keyword evidence="2" id="KW-1185">Reference proteome</keyword>
<sequence>MEMKINTPHIELEEDFSKIKMLSEVTDTNEINILIHKNGSVIVQILEKGKNESLIWSNKNIKNNNGKINFED</sequence>